<dbReference type="GO" id="GO:0046872">
    <property type="term" value="F:metal ion binding"/>
    <property type="evidence" value="ECO:0007669"/>
    <property type="project" value="UniProtKB-KW"/>
</dbReference>
<dbReference type="InterPro" id="IPR020826">
    <property type="entry name" value="Transketolase_BS"/>
</dbReference>
<dbReference type="SUPFAM" id="SSF52518">
    <property type="entry name" value="Thiamin diphosphate-binding fold (THDP-binding)"/>
    <property type="match status" value="2"/>
</dbReference>
<dbReference type="CDD" id="cd02012">
    <property type="entry name" value="TPP_TK"/>
    <property type="match status" value="1"/>
</dbReference>
<dbReference type="Proteomes" id="UP000001491">
    <property type="component" value="Chromosome"/>
</dbReference>
<dbReference type="AlphaFoldDB" id="C5J5R1"/>
<dbReference type="Gene3D" id="3.40.50.970">
    <property type="match status" value="2"/>
</dbReference>
<keyword evidence="4" id="KW-0808">Transferase</keyword>
<keyword evidence="5" id="KW-0479">Metal-binding</keyword>
<comment type="similarity">
    <text evidence="3">Belongs to the transketolase family.</text>
</comment>
<feature type="domain" description="Transketolase-like pyrimidine-binding" evidence="9">
    <location>
        <begin position="347"/>
        <end position="509"/>
    </location>
</feature>
<dbReference type="eggNOG" id="COG0021">
    <property type="taxonomic scope" value="Bacteria"/>
</dbReference>
<dbReference type="InterPro" id="IPR005475">
    <property type="entry name" value="Transketolase-like_Pyr-bd"/>
</dbReference>
<comment type="cofactor">
    <cofactor evidence="2">
        <name>thiamine diphosphate</name>
        <dbReference type="ChEBI" id="CHEBI:58937"/>
    </cofactor>
</comment>
<dbReference type="Gene3D" id="3.40.50.920">
    <property type="match status" value="1"/>
</dbReference>
<evidence type="ECO:0000256" key="8">
    <source>
        <dbReference type="ARBA" id="ARBA00049473"/>
    </source>
</evidence>
<dbReference type="Pfam" id="PF00456">
    <property type="entry name" value="Transketolase_N"/>
    <property type="match status" value="1"/>
</dbReference>
<dbReference type="InterPro" id="IPR029061">
    <property type="entry name" value="THDP-binding"/>
</dbReference>
<dbReference type="InterPro" id="IPR055152">
    <property type="entry name" value="Transketolase-like_C_2"/>
</dbReference>
<reference evidence="11" key="1">
    <citation type="journal article" date="2009" name="BMC Bioinformatics">
        <title>The Mycoplasma conjunctivae genome sequencing, annotation and analysis.</title>
        <authorList>
            <person name="Calderon-Copete S.P."/>
            <person name="Wigger G."/>
            <person name="Wunderlin C."/>
            <person name="Schmidheini T."/>
            <person name="Frey J."/>
            <person name="Quail M.A."/>
            <person name="Falquet L."/>
        </authorList>
    </citation>
    <scope>NUCLEOTIDE SEQUENCE [LARGE SCALE GENOMIC DNA]</scope>
    <source>
        <strain evidence="11">ATCC 25834 / NCTC 10147 / HRC/581</strain>
    </source>
</reference>
<dbReference type="CDD" id="cd07033">
    <property type="entry name" value="TPP_PYR_DXS_TK_like"/>
    <property type="match status" value="1"/>
</dbReference>
<protein>
    <submittedName>
        <fullName evidence="10">Transketolase</fullName>
    </submittedName>
</protein>
<sequence length="641" mass="71677">MKSKDTNLFLASMRSIAIDAINQAGGGHLGMALGASEIFYAIVAKNLHFSSKNPKRINRDRFVLSAGHGSMGLYSLYHLMGLISLEEIKQHKQLHSQTPSHPEVDKLDYIDASTGPLGQGIAMAVGMALAEQKLANYFNYQDFLLINHYTYVLCGDGDLQEGVALEALAFAATNKLSKLIVIHDYNDVQIDTRSSEVNSVDFQGFFSSLGFHTIILKDNQVETIDEAIKEAQNSNLPTYIQVPTIIAFQTQFANQSLGHHGSLNLEQTIDLKTKLNLTNFQPFNVENSVYQMGQKLLLKKEQAYQKWENLFTAYQKRFPDLAQKFVDFMNKKEDISIENLVFAKQNLAIRDYVGQIITTLNQKDLFLLGGSADLAVATKVQFTNPKRIDYGIREFAMAAINNGILLHSNFRTISSTFLSFSDYGKPALRMASLMKLNPIYIFSHDSYQVGGDGPTHQPVEQLGALRAIPNFLVVRPCDDFETLEGFSYLLNLKDQPSALIASRQPLVSYNKLEKFAPAYYIDRKINNNIILLASGSEVSLACKVASELEKYNIIASVVSVPILQLLVDDAELIKKLELDKVPLFAIEASNDTLWYKLAVYQKFAGRFAKDFGESAPGQIVYELKGFSPEFISQQVLKFLEK</sequence>
<evidence type="ECO:0000256" key="7">
    <source>
        <dbReference type="ARBA" id="ARBA00023052"/>
    </source>
</evidence>
<evidence type="ECO:0000256" key="5">
    <source>
        <dbReference type="ARBA" id="ARBA00022723"/>
    </source>
</evidence>
<dbReference type="PANTHER" id="PTHR43522:SF2">
    <property type="entry name" value="TRANSKETOLASE 1-RELATED"/>
    <property type="match status" value="1"/>
</dbReference>
<comment type="catalytic activity">
    <reaction evidence="8">
        <text>D-sedoheptulose 7-phosphate + D-glyceraldehyde 3-phosphate = aldehydo-D-ribose 5-phosphate + D-xylulose 5-phosphate</text>
        <dbReference type="Rhea" id="RHEA:10508"/>
        <dbReference type="ChEBI" id="CHEBI:57483"/>
        <dbReference type="ChEBI" id="CHEBI:57737"/>
        <dbReference type="ChEBI" id="CHEBI:58273"/>
        <dbReference type="ChEBI" id="CHEBI:59776"/>
        <dbReference type="EC" id="2.2.1.1"/>
    </reaction>
</comment>
<dbReference type="PROSITE" id="PS00802">
    <property type="entry name" value="TRANSKETOLASE_2"/>
    <property type="match status" value="1"/>
</dbReference>
<keyword evidence="7" id="KW-0786">Thiamine pyrophosphate</keyword>
<evidence type="ECO:0000256" key="6">
    <source>
        <dbReference type="ARBA" id="ARBA00022842"/>
    </source>
</evidence>
<dbReference type="InterPro" id="IPR033247">
    <property type="entry name" value="Transketolase_fam"/>
</dbReference>
<dbReference type="EMBL" id="FM864216">
    <property type="protein sequence ID" value="CAT04794.1"/>
    <property type="molecule type" value="Genomic_DNA"/>
</dbReference>
<evidence type="ECO:0000256" key="4">
    <source>
        <dbReference type="ARBA" id="ARBA00022679"/>
    </source>
</evidence>
<dbReference type="GO" id="GO:0004802">
    <property type="term" value="F:transketolase activity"/>
    <property type="evidence" value="ECO:0007669"/>
    <property type="project" value="UniProtKB-EC"/>
</dbReference>
<dbReference type="InterPro" id="IPR009014">
    <property type="entry name" value="Transketo_C/PFOR_II"/>
</dbReference>
<evidence type="ECO:0000313" key="11">
    <source>
        <dbReference type="Proteomes" id="UP000001491"/>
    </source>
</evidence>
<gene>
    <name evidence="10" type="primary">tktA</name>
    <name evidence="10" type="ordered locus">MCJ_001100</name>
</gene>
<dbReference type="Pfam" id="PF02779">
    <property type="entry name" value="Transket_pyr"/>
    <property type="match status" value="1"/>
</dbReference>
<dbReference type="HOGENOM" id="CLU_009227_0_0_14"/>
<organism evidence="10 11">
    <name type="scientific">Mesomycoplasma conjunctivae (strain ATCC 25834 / NCTC 10147 / HRC/581)</name>
    <name type="common">Mycoplasma conjunctivae</name>
    <dbReference type="NCBI Taxonomy" id="572263"/>
    <lineage>
        <taxon>Bacteria</taxon>
        <taxon>Bacillati</taxon>
        <taxon>Mycoplasmatota</taxon>
        <taxon>Mycoplasmoidales</taxon>
        <taxon>Metamycoplasmataceae</taxon>
        <taxon>Mesomycoplasma</taxon>
    </lineage>
</organism>
<evidence type="ECO:0000256" key="3">
    <source>
        <dbReference type="ARBA" id="ARBA00007131"/>
    </source>
</evidence>
<dbReference type="GO" id="GO:0006098">
    <property type="term" value="P:pentose-phosphate shunt"/>
    <property type="evidence" value="ECO:0007669"/>
    <property type="project" value="TreeGrafter"/>
</dbReference>
<dbReference type="InterPro" id="IPR005474">
    <property type="entry name" value="Transketolase_N"/>
</dbReference>
<keyword evidence="6" id="KW-0460">Magnesium</keyword>
<dbReference type="GO" id="GO:0005829">
    <property type="term" value="C:cytosol"/>
    <property type="evidence" value="ECO:0007669"/>
    <property type="project" value="TreeGrafter"/>
</dbReference>
<dbReference type="PANTHER" id="PTHR43522">
    <property type="entry name" value="TRANSKETOLASE"/>
    <property type="match status" value="1"/>
</dbReference>
<dbReference type="PROSITE" id="PS00801">
    <property type="entry name" value="TRANSKETOLASE_1"/>
    <property type="match status" value="1"/>
</dbReference>
<proteinExistence type="inferred from homology"/>
<evidence type="ECO:0000259" key="9">
    <source>
        <dbReference type="SMART" id="SM00861"/>
    </source>
</evidence>
<accession>C5J5R1</accession>
<dbReference type="KEGG" id="mco:MCJ_001100"/>
<evidence type="ECO:0000256" key="1">
    <source>
        <dbReference type="ARBA" id="ARBA00001946"/>
    </source>
</evidence>
<dbReference type="Pfam" id="PF22613">
    <property type="entry name" value="Transketolase_C_1"/>
    <property type="match status" value="1"/>
</dbReference>
<dbReference type="InterPro" id="IPR049557">
    <property type="entry name" value="Transketolase_CS"/>
</dbReference>
<comment type="cofactor">
    <cofactor evidence="1">
        <name>Mg(2+)</name>
        <dbReference type="ChEBI" id="CHEBI:18420"/>
    </cofactor>
</comment>
<dbReference type="SUPFAM" id="SSF52922">
    <property type="entry name" value="TK C-terminal domain-like"/>
    <property type="match status" value="1"/>
</dbReference>
<keyword evidence="11" id="KW-1185">Reference proteome</keyword>
<dbReference type="SMART" id="SM00861">
    <property type="entry name" value="Transket_pyr"/>
    <property type="match status" value="1"/>
</dbReference>
<evidence type="ECO:0000313" key="10">
    <source>
        <dbReference type="EMBL" id="CAT04794.1"/>
    </source>
</evidence>
<evidence type="ECO:0000256" key="2">
    <source>
        <dbReference type="ARBA" id="ARBA00001964"/>
    </source>
</evidence>
<name>C5J5R1_MESCH</name>